<feature type="region of interest" description="Disordered" evidence="1">
    <location>
        <begin position="88"/>
        <end position="110"/>
    </location>
</feature>
<evidence type="ECO:0000313" key="3">
    <source>
        <dbReference type="Proteomes" id="UP000188181"/>
    </source>
</evidence>
<keyword evidence="3" id="KW-1185">Reference proteome</keyword>
<dbReference type="OrthoDB" id="287550at2"/>
<dbReference type="RefSeq" id="WP_146682293.1">
    <property type="nucleotide sequence ID" value="NZ_CP019646.1"/>
</dbReference>
<evidence type="ECO:0000313" key="2">
    <source>
        <dbReference type="EMBL" id="AQQ69996.1"/>
    </source>
</evidence>
<accession>A0A1Q2MBC5</accession>
<protein>
    <submittedName>
        <fullName evidence="2">Uncharacterized protein</fullName>
    </submittedName>
</protein>
<sequence length="110" mass="13224">MIQCKDCELCDFKEGKGIVFRCNPFVNIKEPECLTKWQLMKTDHLIANMNMLLRSQQKLAPIQDKLIKFMEREIDDIEETDSWKYGTDENYDIEFNENDDWEDNEDEESF</sequence>
<dbReference type="KEGG" id="pbas:SMSP2_00333"/>
<dbReference type="STRING" id="1851148.SMSP2_00333"/>
<dbReference type="EMBL" id="CP019646">
    <property type="protein sequence ID" value="AQQ69996.1"/>
    <property type="molecule type" value="Genomic_DNA"/>
</dbReference>
<dbReference type="AlphaFoldDB" id="A0A1Q2MBC5"/>
<proteinExistence type="predicted"/>
<evidence type="ECO:0000256" key="1">
    <source>
        <dbReference type="SAM" id="MobiDB-lite"/>
    </source>
</evidence>
<reference evidence="3" key="1">
    <citation type="submission" date="2017-02" db="EMBL/GenBank/DDBJ databases">
        <title>Comparative genomics and description of representatives of a novel lineage of planctomycetes thriving in anoxic sediments.</title>
        <authorList>
            <person name="Spring S."/>
            <person name="Bunk B."/>
            <person name="Sproer C."/>
        </authorList>
    </citation>
    <scope>NUCLEOTIDE SEQUENCE [LARGE SCALE GENOMIC DNA]</scope>
    <source>
        <strain evidence="3">SM-Chi-D1</strain>
    </source>
</reference>
<feature type="compositionally biased region" description="Acidic residues" evidence="1">
    <location>
        <begin position="89"/>
        <end position="110"/>
    </location>
</feature>
<name>A0A1Q2MBC5_9BACT</name>
<organism evidence="2 3">
    <name type="scientific">Limihaloglobus sulfuriphilus</name>
    <dbReference type="NCBI Taxonomy" id="1851148"/>
    <lineage>
        <taxon>Bacteria</taxon>
        <taxon>Pseudomonadati</taxon>
        <taxon>Planctomycetota</taxon>
        <taxon>Phycisphaerae</taxon>
        <taxon>Sedimentisphaerales</taxon>
        <taxon>Sedimentisphaeraceae</taxon>
        <taxon>Limihaloglobus</taxon>
    </lineage>
</organism>
<dbReference type="Proteomes" id="UP000188181">
    <property type="component" value="Chromosome"/>
</dbReference>
<gene>
    <name evidence="2" type="ORF">SMSP2_00333</name>
</gene>